<comment type="subcellular location">
    <subcellularLocation>
        <location evidence="1">Membrane</location>
        <topology evidence="1">Single-pass membrane protein</topology>
    </subcellularLocation>
</comment>
<dbReference type="PANTHER" id="PTHR10424:SF75">
    <property type="entry name" value="ENDOGENOUS RETROVIRUS GROUP S71 MEMBER 1 ENV POLYPROTEIN"/>
    <property type="match status" value="1"/>
</dbReference>
<feature type="transmembrane region" description="Helical" evidence="8">
    <location>
        <begin position="527"/>
        <end position="549"/>
    </location>
</feature>
<dbReference type="EMBL" id="JABWUV010000003">
    <property type="protein sequence ID" value="KAF6369258.1"/>
    <property type="molecule type" value="Genomic_DNA"/>
</dbReference>
<dbReference type="Gene3D" id="1.10.287.210">
    <property type="match status" value="1"/>
</dbReference>
<feature type="signal peptide" evidence="9">
    <location>
        <begin position="1"/>
        <end position="29"/>
    </location>
</feature>
<keyword evidence="3 9" id="KW-0732">Signal</keyword>
<dbReference type="SUPFAM" id="SSF58069">
    <property type="entry name" value="Virus ectodomain"/>
    <property type="match status" value="1"/>
</dbReference>
<keyword evidence="4 8" id="KW-1133">Transmembrane helix</keyword>
<dbReference type="InterPro" id="IPR018154">
    <property type="entry name" value="TLV/ENV_coat_polyprotein"/>
</dbReference>
<evidence type="ECO:0000313" key="11">
    <source>
        <dbReference type="Proteomes" id="UP000527355"/>
    </source>
</evidence>
<dbReference type="CDD" id="cd09851">
    <property type="entry name" value="HTLV-1-like_HR1-HR2"/>
    <property type="match status" value="1"/>
</dbReference>
<name>A0A7J7Z5A1_MYOMY</name>
<evidence type="ECO:0000256" key="8">
    <source>
        <dbReference type="SAM" id="Phobius"/>
    </source>
</evidence>
<evidence type="ECO:0000256" key="2">
    <source>
        <dbReference type="ARBA" id="ARBA00022692"/>
    </source>
</evidence>
<keyword evidence="11" id="KW-1185">Reference proteome</keyword>
<feature type="coiled-coil region" evidence="7">
    <location>
        <begin position="431"/>
        <end position="458"/>
    </location>
</feature>
<evidence type="ECO:0000256" key="9">
    <source>
        <dbReference type="SAM" id="SignalP"/>
    </source>
</evidence>
<keyword evidence="7" id="KW-0175">Coiled coil</keyword>
<comment type="caution">
    <text evidence="10">The sequence shown here is derived from an EMBL/GenBank/DDBJ whole genome shotgun (WGS) entry which is preliminary data.</text>
</comment>
<evidence type="ECO:0000256" key="1">
    <source>
        <dbReference type="ARBA" id="ARBA00004167"/>
    </source>
</evidence>
<evidence type="ECO:0000256" key="7">
    <source>
        <dbReference type="SAM" id="Coils"/>
    </source>
</evidence>
<keyword evidence="5 8" id="KW-0472">Membrane</keyword>
<dbReference type="VEuPathDB" id="HostDB:LOC118651777"/>
<dbReference type="AlphaFoldDB" id="A0A7J7Z5A1"/>
<dbReference type="Proteomes" id="UP000527355">
    <property type="component" value="Unassembled WGS sequence"/>
</dbReference>
<keyword evidence="6" id="KW-1015">Disulfide bond</keyword>
<sequence length="587" mass="63927">MYKPPTIIMFPQAVVILSVLLLTALGALQSPPNLAELSKVLFGPPCDCRGGHTAVTPRTHQYTRTTDCGSVTAYLISEPLKTGGYKTSWKCVGKPKIIPPINDRPGPCPSDCQSATEMHSTCYTTVQQCTNSEGKIQLTAILQRTYSGSFGGEYDHSSSRGHSKYAQASCRGKIGKPVCWPLQAPIHVSDGGGPTDRVREAIVQKQIEEISRNMYPPVNYHPLALTKSRSVDLDTQTSDILKATFQALNTTNPSLAEDCWLCMTLGTAMPLVIPDNNATAITSYNNCTLSLPFRTQPIAFNLSSCLQKEPKNNSYDLDVGFVSFTKCSSISNYSSPLCPAPGRVFVCGGNMAYTALPTNWTGLCVQASILPDIDIIPGGEPVPLPSLDYIAGRSKRAVQFIPLLIGLGISGAVATGTAGLGTALHTYNKLSNQLIDDVQALSGTINDLQDQIDSLAEVVLQNRRGLDLLTAEQGGICLALQERCCFYANKSGIVRDKIKKLQEDLVKRRRELFENPLWSGLNGLLPYLLPVLGPLISLLLILAFGPWAFRKLTDFVKQQVDSVLAKPIQVHYHRLAMLDRECDYNDC</sequence>
<accession>A0A7J7Z5A1</accession>
<evidence type="ECO:0000313" key="10">
    <source>
        <dbReference type="EMBL" id="KAF6369258.1"/>
    </source>
</evidence>
<gene>
    <name evidence="10" type="ORF">mMyoMyo1_010636</name>
</gene>
<protein>
    <recommendedName>
        <fullName evidence="12">Syncytin 1</fullName>
    </recommendedName>
</protein>
<evidence type="ECO:0008006" key="12">
    <source>
        <dbReference type="Google" id="ProtNLM"/>
    </source>
</evidence>
<dbReference type="PANTHER" id="PTHR10424">
    <property type="entry name" value="VIRAL ENVELOPE PROTEIN"/>
    <property type="match status" value="1"/>
</dbReference>
<evidence type="ECO:0000256" key="4">
    <source>
        <dbReference type="ARBA" id="ARBA00022989"/>
    </source>
</evidence>
<reference evidence="10 11" key="1">
    <citation type="journal article" date="2020" name="Nature">
        <title>Six reference-quality genomes reveal evolution of bat adaptations.</title>
        <authorList>
            <person name="Jebb D."/>
            <person name="Huang Z."/>
            <person name="Pippel M."/>
            <person name="Hughes G.M."/>
            <person name="Lavrichenko K."/>
            <person name="Devanna P."/>
            <person name="Winkler S."/>
            <person name="Jermiin L.S."/>
            <person name="Skirmuntt E.C."/>
            <person name="Katzourakis A."/>
            <person name="Burkitt-Gray L."/>
            <person name="Ray D.A."/>
            <person name="Sullivan K.A.M."/>
            <person name="Roscito J.G."/>
            <person name="Kirilenko B.M."/>
            <person name="Davalos L.M."/>
            <person name="Corthals A.P."/>
            <person name="Power M.L."/>
            <person name="Jones G."/>
            <person name="Ransome R.D."/>
            <person name="Dechmann D.K.N."/>
            <person name="Locatelli A.G."/>
            <person name="Puechmaille S.J."/>
            <person name="Fedrigo O."/>
            <person name="Jarvis E.D."/>
            <person name="Hiller M."/>
            <person name="Vernes S.C."/>
            <person name="Myers E.W."/>
            <person name="Teeling E.C."/>
        </authorList>
    </citation>
    <scope>NUCLEOTIDE SEQUENCE [LARGE SCALE GENOMIC DNA]</scope>
    <source>
        <strain evidence="10">MMyoMyo1</strain>
        <tissue evidence="10">Flight muscle</tissue>
    </source>
</reference>
<keyword evidence="2 8" id="KW-0812">Transmembrane</keyword>
<organism evidence="10 11">
    <name type="scientific">Myotis myotis</name>
    <name type="common">Greater mouse-eared bat</name>
    <name type="synonym">Vespertilio myotis</name>
    <dbReference type="NCBI Taxonomy" id="51298"/>
    <lineage>
        <taxon>Eukaryota</taxon>
        <taxon>Metazoa</taxon>
        <taxon>Chordata</taxon>
        <taxon>Craniata</taxon>
        <taxon>Vertebrata</taxon>
        <taxon>Euteleostomi</taxon>
        <taxon>Mammalia</taxon>
        <taxon>Eutheria</taxon>
        <taxon>Laurasiatheria</taxon>
        <taxon>Chiroptera</taxon>
        <taxon>Yangochiroptera</taxon>
        <taxon>Vespertilionidae</taxon>
        <taxon>Myotis</taxon>
    </lineage>
</organism>
<proteinExistence type="predicted"/>
<dbReference type="Pfam" id="PF00429">
    <property type="entry name" value="TLV_coat"/>
    <property type="match status" value="1"/>
</dbReference>
<evidence type="ECO:0000256" key="5">
    <source>
        <dbReference type="ARBA" id="ARBA00023136"/>
    </source>
</evidence>
<feature type="chain" id="PRO_5029458888" description="Syncytin 1" evidence="9">
    <location>
        <begin position="30"/>
        <end position="587"/>
    </location>
</feature>
<dbReference type="OrthoDB" id="9838482at2759"/>
<evidence type="ECO:0000256" key="3">
    <source>
        <dbReference type="ARBA" id="ARBA00022729"/>
    </source>
</evidence>
<evidence type="ECO:0000256" key="6">
    <source>
        <dbReference type="ARBA" id="ARBA00023157"/>
    </source>
</evidence>
<dbReference type="GO" id="GO:0016020">
    <property type="term" value="C:membrane"/>
    <property type="evidence" value="ECO:0007669"/>
    <property type="project" value="UniProtKB-SubCell"/>
</dbReference>